<dbReference type="InterPro" id="IPR013097">
    <property type="entry name" value="Dabb"/>
</dbReference>
<evidence type="ECO:0000313" key="2">
    <source>
        <dbReference type="EMBL" id="KAF1991858.1"/>
    </source>
</evidence>
<keyword evidence="3" id="KW-1185">Reference proteome</keyword>
<accession>A0A6G1HG00</accession>
<dbReference type="Pfam" id="PF07876">
    <property type="entry name" value="Dabb"/>
    <property type="match status" value="1"/>
</dbReference>
<reference evidence="2" key="1">
    <citation type="journal article" date="2020" name="Stud. Mycol.">
        <title>101 Dothideomycetes genomes: a test case for predicting lifestyles and emergence of pathogens.</title>
        <authorList>
            <person name="Haridas S."/>
            <person name="Albert R."/>
            <person name="Binder M."/>
            <person name="Bloem J."/>
            <person name="Labutti K."/>
            <person name="Salamov A."/>
            <person name="Andreopoulos B."/>
            <person name="Baker S."/>
            <person name="Barry K."/>
            <person name="Bills G."/>
            <person name="Bluhm B."/>
            <person name="Cannon C."/>
            <person name="Castanera R."/>
            <person name="Culley D."/>
            <person name="Daum C."/>
            <person name="Ezra D."/>
            <person name="Gonzalez J."/>
            <person name="Henrissat B."/>
            <person name="Kuo A."/>
            <person name="Liang C."/>
            <person name="Lipzen A."/>
            <person name="Lutzoni F."/>
            <person name="Magnuson J."/>
            <person name="Mondo S."/>
            <person name="Nolan M."/>
            <person name="Ohm R."/>
            <person name="Pangilinan J."/>
            <person name="Park H.-J."/>
            <person name="Ramirez L."/>
            <person name="Alfaro M."/>
            <person name="Sun H."/>
            <person name="Tritt A."/>
            <person name="Yoshinaga Y."/>
            <person name="Zwiers L.-H."/>
            <person name="Turgeon B."/>
            <person name="Goodwin S."/>
            <person name="Spatafora J."/>
            <person name="Crous P."/>
            <person name="Grigoriev I."/>
        </authorList>
    </citation>
    <scope>NUCLEOTIDE SEQUENCE</scope>
    <source>
        <strain evidence="2">CBS 113979</strain>
    </source>
</reference>
<dbReference type="PROSITE" id="PS51502">
    <property type="entry name" value="S_R_A_B_BARREL"/>
    <property type="match status" value="1"/>
</dbReference>
<proteinExistence type="predicted"/>
<dbReference type="InterPro" id="IPR011008">
    <property type="entry name" value="Dimeric_a/b-barrel"/>
</dbReference>
<dbReference type="Gene3D" id="3.30.70.100">
    <property type="match status" value="1"/>
</dbReference>
<dbReference type="SMART" id="SM00886">
    <property type="entry name" value="Dabb"/>
    <property type="match status" value="1"/>
</dbReference>
<dbReference type="Proteomes" id="UP000800041">
    <property type="component" value="Unassembled WGS sequence"/>
</dbReference>
<dbReference type="OrthoDB" id="3830014at2759"/>
<dbReference type="AlphaFoldDB" id="A0A6G1HG00"/>
<organism evidence="2 3">
    <name type="scientific">Aulographum hederae CBS 113979</name>
    <dbReference type="NCBI Taxonomy" id="1176131"/>
    <lineage>
        <taxon>Eukaryota</taxon>
        <taxon>Fungi</taxon>
        <taxon>Dikarya</taxon>
        <taxon>Ascomycota</taxon>
        <taxon>Pezizomycotina</taxon>
        <taxon>Dothideomycetes</taxon>
        <taxon>Pleosporomycetidae</taxon>
        <taxon>Aulographales</taxon>
        <taxon>Aulographaceae</taxon>
    </lineage>
</organism>
<evidence type="ECO:0000313" key="3">
    <source>
        <dbReference type="Proteomes" id="UP000800041"/>
    </source>
</evidence>
<protein>
    <submittedName>
        <fullName evidence="2">Stress responsive A/B barrel domain protein</fullName>
    </submittedName>
</protein>
<dbReference type="EMBL" id="ML977138">
    <property type="protein sequence ID" value="KAF1991858.1"/>
    <property type="molecule type" value="Genomic_DNA"/>
</dbReference>
<gene>
    <name evidence="2" type="ORF">K402DRAFT_388404</name>
</gene>
<name>A0A6G1HG00_9PEZI</name>
<feature type="domain" description="Stress-response A/B barrel" evidence="1">
    <location>
        <begin position="3"/>
        <end position="99"/>
    </location>
</feature>
<sequence length="101" mass="11563">MPIDRITMFKIPSEEGISITLDEYKDMMETAKKDGEPYILASKAYKLYSDPRSQGFTVAARSTFKSVEDMKYYDEACERHAALKKVVGPQAQGMMMIYMDE</sequence>
<evidence type="ECO:0000259" key="1">
    <source>
        <dbReference type="PROSITE" id="PS51502"/>
    </source>
</evidence>
<dbReference type="SUPFAM" id="SSF54909">
    <property type="entry name" value="Dimeric alpha+beta barrel"/>
    <property type="match status" value="1"/>
</dbReference>